<dbReference type="EMBL" id="LDQV01000019">
    <property type="protein sequence ID" value="KTR26907.1"/>
    <property type="molecule type" value="Genomic_DNA"/>
</dbReference>
<reference evidence="3 6" key="3">
    <citation type="submission" date="2023-12" db="EMBL/GenBank/DDBJ databases">
        <authorList>
            <person name="Easwaran N."/>
            <person name="Lazarus H.P.S."/>
        </authorList>
    </citation>
    <scope>NUCLEOTIDE SEQUENCE [LARGE SCALE GENOMIC DNA]</scope>
    <source>
        <strain evidence="3 6">VIT-2023</strain>
    </source>
</reference>
<evidence type="ECO:0000313" key="3">
    <source>
        <dbReference type="EMBL" id="MEI4462773.1"/>
    </source>
</evidence>
<dbReference type="NCBIfam" id="TIGR01683">
    <property type="entry name" value="thiS"/>
    <property type="match status" value="1"/>
</dbReference>
<dbReference type="Proteomes" id="UP000053797">
    <property type="component" value="Unassembled WGS sequence"/>
</dbReference>
<gene>
    <name evidence="3" type="primary">thiS</name>
    <name evidence="1" type="ORF">AS033_08990</name>
    <name evidence="2" type="ORF">RSA11_07930</name>
    <name evidence="3" type="ORF">SZL87_10080</name>
</gene>
<dbReference type="PANTHER" id="PTHR34472:SF1">
    <property type="entry name" value="SULFUR CARRIER PROTEIN THIS"/>
    <property type="match status" value="1"/>
</dbReference>
<dbReference type="EMBL" id="JBAWKY010000002">
    <property type="protein sequence ID" value="MEI4462773.1"/>
    <property type="molecule type" value="Genomic_DNA"/>
</dbReference>
<accession>A0A0V8GGX9</accession>
<dbReference type="InterPro" id="IPR010035">
    <property type="entry name" value="Thi_S"/>
</dbReference>
<dbReference type="OrthoDB" id="9798559at2"/>
<sequence length="66" mass="7441">MNITINGNDHTIEQIKTIEDMLTQLGLGEKLVIVEQNRQIIDRTVYGQTVVRDNDTFEIVHFVGGG</sequence>
<dbReference type="Pfam" id="PF02597">
    <property type="entry name" value="ThiS"/>
    <property type="match status" value="1"/>
</dbReference>
<dbReference type="InterPro" id="IPR016155">
    <property type="entry name" value="Mopterin_synth/thiamin_S_b"/>
</dbReference>
<evidence type="ECO:0000313" key="2">
    <source>
        <dbReference type="EMBL" id="KTR26907.1"/>
    </source>
</evidence>
<comment type="caution">
    <text evidence="1">The sequence shown here is derived from an EMBL/GenBank/DDBJ whole genome shotgun (WGS) entry which is preliminary data.</text>
</comment>
<evidence type="ECO:0000313" key="6">
    <source>
        <dbReference type="Proteomes" id="UP001387110"/>
    </source>
</evidence>
<dbReference type="AlphaFoldDB" id="A0A0V8GGX9"/>
<evidence type="ECO:0000313" key="1">
    <source>
        <dbReference type="EMBL" id="KSU49493.1"/>
    </source>
</evidence>
<dbReference type="GeneID" id="90836356"/>
<dbReference type="Gene3D" id="3.10.20.30">
    <property type="match status" value="1"/>
</dbReference>
<dbReference type="Proteomes" id="UP001387110">
    <property type="component" value="Unassembled WGS sequence"/>
</dbReference>
<reference evidence="1 4" key="1">
    <citation type="journal article" date="2015" name="Int. J. Syst. Evol. Microbiol.">
        <title>Exiguobacterium enclense sp. nov., isolated from sediment.</title>
        <authorList>
            <person name="Dastager S.G."/>
            <person name="Mawlankar R."/>
            <person name="Sonalkar V.V."/>
            <person name="Thorat M.N."/>
            <person name="Mual P."/>
            <person name="Verma A."/>
            <person name="Krishnamurthi S."/>
            <person name="Tang S.K."/>
            <person name="Li W.J."/>
        </authorList>
    </citation>
    <scope>NUCLEOTIDE SEQUENCE [LARGE SCALE GENOMIC DNA]</scope>
    <source>
        <strain evidence="1 4">NIO-1109</strain>
    </source>
</reference>
<dbReference type="PANTHER" id="PTHR34472">
    <property type="entry name" value="SULFUR CARRIER PROTEIN THIS"/>
    <property type="match status" value="1"/>
</dbReference>
<proteinExistence type="predicted"/>
<organism evidence="1 4">
    <name type="scientific">Exiguobacterium indicum</name>
    <dbReference type="NCBI Taxonomy" id="296995"/>
    <lineage>
        <taxon>Bacteria</taxon>
        <taxon>Bacillati</taxon>
        <taxon>Bacillota</taxon>
        <taxon>Bacilli</taxon>
        <taxon>Bacillales</taxon>
        <taxon>Bacillales Family XII. Incertae Sedis</taxon>
        <taxon>Exiguobacterium</taxon>
    </lineage>
</organism>
<dbReference type="InterPro" id="IPR003749">
    <property type="entry name" value="ThiS/MoaD-like"/>
</dbReference>
<keyword evidence="6" id="KW-1185">Reference proteome</keyword>
<reference evidence="2 5" key="2">
    <citation type="journal article" date="2016" name="Front. Microbiol.">
        <title>Genomic Resource of Rice Seed Associated Bacteria.</title>
        <authorList>
            <person name="Midha S."/>
            <person name="Bansal K."/>
            <person name="Sharma S."/>
            <person name="Kumar N."/>
            <person name="Patil P.P."/>
            <person name="Chaudhry V."/>
            <person name="Patil P.B."/>
        </authorList>
    </citation>
    <scope>NUCLEOTIDE SEQUENCE [LARGE SCALE GENOMIC DNA]</scope>
    <source>
        <strain evidence="2 5">RSA11</strain>
    </source>
</reference>
<protein>
    <submittedName>
        <fullName evidence="3">Sulfur carrier protein ThiS</fullName>
    </submittedName>
    <submittedName>
        <fullName evidence="1">Thiamine biosynthesis protein ThiS</fullName>
    </submittedName>
</protein>
<evidence type="ECO:0000313" key="5">
    <source>
        <dbReference type="Proteomes" id="UP000072605"/>
    </source>
</evidence>
<dbReference type="EMBL" id="LNQL01000002">
    <property type="protein sequence ID" value="KSU49493.1"/>
    <property type="molecule type" value="Genomic_DNA"/>
</dbReference>
<dbReference type="RefSeq" id="WP_058265252.1">
    <property type="nucleotide sequence ID" value="NZ_FMYN01000002.1"/>
</dbReference>
<evidence type="ECO:0000313" key="4">
    <source>
        <dbReference type="Proteomes" id="UP000053797"/>
    </source>
</evidence>
<dbReference type="SUPFAM" id="SSF54285">
    <property type="entry name" value="MoaD/ThiS"/>
    <property type="match status" value="1"/>
</dbReference>
<dbReference type="CDD" id="cd00565">
    <property type="entry name" value="Ubl_ThiS"/>
    <property type="match status" value="1"/>
</dbReference>
<name>A0A0V8GGX9_9BACL</name>
<dbReference type="InterPro" id="IPR012675">
    <property type="entry name" value="Beta-grasp_dom_sf"/>
</dbReference>
<dbReference type="Proteomes" id="UP000072605">
    <property type="component" value="Unassembled WGS sequence"/>
</dbReference>